<keyword evidence="3" id="KW-1185">Reference proteome</keyword>
<protein>
    <submittedName>
        <fullName evidence="2">Uncharacterized protein</fullName>
    </submittedName>
</protein>
<dbReference type="EMBL" id="NBCO01000079">
    <property type="protein sequence ID" value="ORC82987.1"/>
    <property type="molecule type" value="Genomic_DNA"/>
</dbReference>
<feature type="compositionally biased region" description="Polar residues" evidence="1">
    <location>
        <begin position="194"/>
        <end position="208"/>
    </location>
</feature>
<dbReference type="AlphaFoldDB" id="A0A1X0NFJ2"/>
<feature type="compositionally biased region" description="Polar residues" evidence="1">
    <location>
        <begin position="171"/>
        <end position="185"/>
    </location>
</feature>
<accession>A0A1X0NFJ2</accession>
<name>A0A1X0NFJ2_9TRYP</name>
<sequence length="427" mass="46703">MNGLHEKSYNEKLQQELSGAKRLSEFRLHKIIELQDELVRLRRLLLTMRGGSEALQRAGSAKPRENSVLQTTKPVQRNSSLKPNIVQSRTNGKSSSTSSSPPATRVEKTTPTTPAARKVRRRQLSSRSPSVTVAPPTTDTTVGINGSSPAAVFRGASPKPHMPSLARTERSTSSNRPAGNFQRPSVTPKKLASRQPSSTAFSISSQPRATARPLIKLHTGVQLRGPKTFRRVPPPSLSLRENKVASAASVVAAPSTSNGGSVGSGSIPPSPLLHFSSSATFRREYNDVREAVAMLRGIVLRADRNMLSTLTNLSNRRSIERALPTALTEFKQCLLRVHPSLVNRLPDGEAWRIGEEEQDALEVVEVPGMTAALREIVITYDYTVCVFHQVLQQNDGTINIKLGRAFHEFFANMYVLLALAQCPTALR</sequence>
<organism evidence="2 3">
    <name type="scientific">Trypanosoma theileri</name>
    <dbReference type="NCBI Taxonomy" id="67003"/>
    <lineage>
        <taxon>Eukaryota</taxon>
        <taxon>Discoba</taxon>
        <taxon>Euglenozoa</taxon>
        <taxon>Kinetoplastea</taxon>
        <taxon>Metakinetoplastina</taxon>
        <taxon>Trypanosomatida</taxon>
        <taxon>Trypanosomatidae</taxon>
        <taxon>Trypanosoma</taxon>
    </lineage>
</organism>
<evidence type="ECO:0000256" key="1">
    <source>
        <dbReference type="SAM" id="MobiDB-lite"/>
    </source>
</evidence>
<evidence type="ECO:0000313" key="2">
    <source>
        <dbReference type="EMBL" id="ORC82987.1"/>
    </source>
</evidence>
<dbReference type="Proteomes" id="UP000192257">
    <property type="component" value="Unassembled WGS sequence"/>
</dbReference>
<dbReference type="OrthoDB" id="249169at2759"/>
<reference evidence="2 3" key="1">
    <citation type="submission" date="2017-03" db="EMBL/GenBank/DDBJ databases">
        <title>An alternative strategy for trypanosome survival in the mammalian bloodstream revealed through genome and transcriptome analysis of the ubiquitous bovine parasite Trypanosoma (Megatrypanum) theileri.</title>
        <authorList>
            <person name="Kelly S."/>
            <person name="Ivens A."/>
            <person name="Mott A."/>
            <person name="O'Neill E."/>
            <person name="Emms D."/>
            <person name="Macleod O."/>
            <person name="Voorheis P."/>
            <person name="Matthews J."/>
            <person name="Matthews K."/>
            <person name="Carrington M."/>
        </authorList>
    </citation>
    <scope>NUCLEOTIDE SEQUENCE [LARGE SCALE GENOMIC DNA]</scope>
    <source>
        <strain evidence="2">Edinburgh</strain>
    </source>
</reference>
<evidence type="ECO:0000313" key="3">
    <source>
        <dbReference type="Proteomes" id="UP000192257"/>
    </source>
</evidence>
<feature type="region of interest" description="Disordered" evidence="1">
    <location>
        <begin position="53"/>
        <end position="208"/>
    </location>
</feature>
<feature type="compositionally biased region" description="Low complexity" evidence="1">
    <location>
        <begin position="125"/>
        <end position="142"/>
    </location>
</feature>
<feature type="compositionally biased region" description="Polar residues" evidence="1">
    <location>
        <begin position="67"/>
        <end position="93"/>
    </location>
</feature>
<gene>
    <name evidence="2" type="ORF">TM35_000791130</name>
</gene>
<dbReference type="GeneID" id="39991140"/>
<proteinExistence type="predicted"/>
<dbReference type="VEuPathDB" id="TriTrypDB:TM35_000791130"/>
<dbReference type="RefSeq" id="XP_028877354.1">
    <property type="nucleotide sequence ID" value="XM_029031360.1"/>
</dbReference>
<comment type="caution">
    <text evidence="2">The sequence shown here is derived from an EMBL/GenBank/DDBJ whole genome shotgun (WGS) entry which is preliminary data.</text>
</comment>